<dbReference type="EMBL" id="KZ821464">
    <property type="protein sequence ID" value="PYH33407.1"/>
    <property type="molecule type" value="Genomic_DNA"/>
</dbReference>
<keyword evidence="1" id="KW-1133">Transmembrane helix</keyword>
<organism evidence="2 3">
    <name type="scientific">Aspergillus neoniger (strain CBS 115656)</name>
    <dbReference type="NCBI Taxonomy" id="1448310"/>
    <lineage>
        <taxon>Eukaryota</taxon>
        <taxon>Fungi</taxon>
        <taxon>Dikarya</taxon>
        <taxon>Ascomycota</taxon>
        <taxon>Pezizomycotina</taxon>
        <taxon>Eurotiomycetes</taxon>
        <taxon>Eurotiomycetidae</taxon>
        <taxon>Eurotiales</taxon>
        <taxon>Aspergillaceae</taxon>
        <taxon>Aspergillus</taxon>
        <taxon>Aspergillus subgen. Circumdati</taxon>
    </lineage>
</organism>
<dbReference type="AlphaFoldDB" id="A0A318YI26"/>
<sequence>MAGNPFFFFFFPTHVLAVFGFWAQHMVWSLFFTFVLIVAGLFCSMNVIMCVPFSSGAIHLHALMLQMHIHTHLRKEHIRGMDYSRCVVGYIYGYHCNCFLFLLGIVRRMYVLLSFFRN</sequence>
<feature type="transmembrane region" description="Helical" evidence="1">
    <location>
        <begin position="91"/>
        <end position="110"/>
    </location>
</feature>
<gene>
    <name evidence="2" type="ORF">BO87DRAFT_88823</name>
</gene>
<reference evidence="2" key="1">
    <citation type="submission" date="2016-12" db="EMBL/GenBank/DDBJ databases">
        <title>The genomes of Aspergillus section Nigri reveals drivers in fungal speciation.</title>
        <authorList>
            <consortium name="DOE Joint Genome Institute"/>
            <person name="Vesth T.C."/>
            <person name="Nybo J."/>
            <person name="Theobald S."/>
            <person name="Brandl J."/>
            <person name="Frisvad J.C."/>
            <person name="Nielsen K.F."/>
            <person name="Lyhne E.K."/>
            <person name="Kogle M.E."/>
            <person name="Kuo A."/>
            <person name="Riley R."/>
            <person name="Clum A."/>
            <person name="Nolan M."/>
            <person name="Lipzen A."/>
            <person name="Salamov A."/>
            <person name="Henrissat B."/>
            <person name="Wiebenga A."/>
            <person name="De Vries R.P."/>
            <person name="Grigoriev I.V."/>
            <person name="Mortensen U.H."/>
            <person name="Andersen M.R."/>
            <person name="Baker S.E."/>
        </authorList>
    </citation>
    <scope>NUCLEOTIDE SEQUENCE [LARGE SCALE GENOMIC DNA]</scope>
    <source>
        <strain evidence="2">CBS 115656</strain>
    </source>
</reference>
<feature type="transmembrane region" description="Helical" evidence="1">
    <location>
        <begin position="30"/>
        <end position="54"/>
    </location>
</feature>
<feature type="transmembrane region" description="Helical" evidence="1">
    <location>
        <begin position="6"/>
        <end position="23"/>
    </location>
</feature>
<dbReference type="RefSeq" id="XP_025478885.1">
    <property type="nucleotide sequence ID" value="XM_025629656.1"/>
</dbReference>
<keyword evidence="1" id="KW-0472">Membrane</keyword>
<keyword evidence="1" id="KW-0812">Transmembrane</keyword>
<keyword evidence="3" id="KW-1185">Reference proteome</keyword>
<accession>A0A318YI26</accession>
<dbReference type="Proteomes" id="UP000247647">
    <property type="component" value="Unassembled WGS sequence"/>
</dbReference>
<name>A0A318YI26_ASPNB</name>
<proteinExistence type="predicted"/>
<evidence type="ECO:0000313" key="2">
    <source>
        <dbReference type="EMBL" id="PYH33407.1"/>
    </source>
</evidence>
<evidence type="ECO:0000256" key="1">
    <source>
        <dbReference type="SAM" id="Phobius"/>
    </source>
</evidence>
<evidence type="ECO:0000313" key="3">
    <source>
        <dbReference type="Proteomes" id="UP000247647"/>
    </source>
</evidence>
<dbReference type="GeneID" id="37132112"/>
<protein>
    <submittedName>
        <fullName evidence="2">Uncharacterized protein</fullName>
    </submittedName>
</protein>